<feature type="compositionally biased region" description="Polar residues" evidence="2">
    <location>
        <begin position="910"/>
        <end position="920"/>
    </location>
</feature>
<organism evidence="3 4">
    <name type="scientific">Physcomitrium patens</name>
    <name type="common">Spreading-leaved earth moss</name>
    <name type="synonym">Physcomitrella patens</name>
    <dbReference type="NCBI Taxonomy" id="3218"/>
    <lineage>
        <taxon>Eukaryota</taxon>
        <taxon>Viridiplantae</taxon>
        <taxon>Streptophyta</taxon>
        <taxon>Embryophyta</taxon>
        <taxon>Bryophyta</taxon>
        <taxon>Bryophytina</taxon>
        <taxon>Bryopsida</taxon>
        <taxon>Funariidae</taxon>
        <taxon>Funariales</taxon>
        <taxon>Funariaceae</taxon>
        <taxon>Physcomitrium</taxon>
    </lineage>
</organism>
<sequence>MRGGSEGPNWILLAGGAAVTALSYVIGRRQKHGFEDVGDVREGKSGKFGLANHNDIFEPEHDDLASSKTYSHQESFGSVTSNELDDSTRSGLPTSPARVHGTSTRGLCDAFQASNHLDRRHSQNISQDDPTVEFSKEVLSEEERDFQRRISIAQEDMRRSYQQGVLIGRSANRNMVHRLRKQLRSRDEMILSMQNQISEYDRSLSQSDAHMSVLQARLVESSKVISDFYTEVHLLRAHLADLFQFGGRIEDYNQLVTEGAEQIANYGDEHSDLNSTLLELKMFREDLDRLKEETTAKESARQALSQGYKALLEKVDRLECALKEQGMLVSEKENELDINRMELARVNSKLQDIHHRLQAQVEEMEALRHCNAKLEACIHKFNLRRFSPRGIRSSEEITSSTSTEVSDSSSHPREGGEDLELSDLCSEVELDFTEDYNYTAVSDSMVVTLQQEVEQLSTAVSSQSKVVTEQKELTTNLVEDLQVNEVSMKLTDTVKSEQVDKEMADIKKYQAKIEELGQKVSNLSRDSTDEVGTEQSLHVAALLRGLAEKLAAQEEQAKQTAVGVEQLSTSLQQLNPSPTKSEEVEMPLEGEPDLKDVHSNDVGNIKNNSSSAHVKYADEDSNVIISSNNANDTHVEYQALESRPVPTEVENTGHITWDVQQKYRYFPYEVEQVMAANTPDNETVEFLPILEEFSPLVRQARSPRLGTGSSRRYLFNSGTTDESGQANSLEASSGYLVTTAESPLGVQSSTESPLLIDRSDAASTSPVSQMLSQLDFKSEFPETSSLQEASVEVLLPDSPKEMVEDEEGLFEEVYTPRAARSIESEANNSSEEETIGAAPIDESETNTPSADGIMEAEHVDDSISESGSESRGSIDAEFDEILDGTLEDLVKIFSTSVTPSGTPTSSVLSQNSGSKRFQNF</sequence>
<feature type="region of interest" description="Disordered" evidence="2">
    <location>
        <begin position="820"/>
        <end position="850"/>
    </location>
</feature>
<dbReference type="AlphaFoldDB" id="A0A7I4CRM5"/>
<feature type="coiled-coil region" evidence="1">
    <location>
        <begin position="499"/>
        <end position="526"/>
    </location>
</feature>
<feature type="region of interest" description="Disordered" evidence="2">
    <location>
        <begin position="392"/>
        <end position="420"/>
    </location>
</feature>
<feature type="coiled-coil region" evidence="1">
    <location>
        <begin position="273"/>
        <end position="300"/>
    </location>
</feature>
<dbReference type="PANTHER" id="PTHR34462">
    <property type="entry name" value="OS05G0587400 PROTEIN"/>
    <property type="match status" value="1"/>
</dbReference>
<evidence type="ECO:0000256" key="1">
    <source>
        <dbReference type="SAM" id="Coils"/>
    </source>
</evidence>
<reference evidence="3" key="3">
    <citation type="submission" date="2020-12" db="UniProtKB">
        <authorList>
            <consortium name="EnsemblPlants"/>
        </authorList>
    </citation>
    <scope>IDENTIFICATION</scope>
</reference>
<feature type="compositionally biased region" description="Low complexity" evidence="2">
    <location>
        <begin position="396"/>
        <end position="409"/>
    </location>
</feature>
<feature type="region of interest" description="Disordered" evidence="2">
    <location>
        <begin position="65"/>
        <end position="101"/>
    </location>
</feature>
<keyword evidence="1" id="KW-0175">Coiled coil</keyword>
<name>A0A7I4CRM5_PHYPA</name>
<reference evidence="3 4" key="2">
    <citation type="journal article" date="2018" name="Plant J.">
        <title>The Physcomitrella patens chromosome-scale assembly reveals moss genome structure and evolution.</title>
        <authorList>
            <person name="Lang D."/>
            <person name="Ullrich K.K."/>
            <person name="Murat F."/>
            <person name="Fuchs J."/>
            <person name="Jenkins J."/>
            <person name="Haas F.B."/>
            <person name="Piednoel M."/>
            <person name="Gundlach H."/>
            <person name="Van Bel M."/>
            <person name="Meyberg R."/>
            <person name="Vives C."/>
            <person name="Morata J."/>
            <person name="Symeonidi A."/>
            <person name="Hiss M."/>
            <person name="Muchero W."/>
            <person name="Kamisugi Y."/>
            <person name="Saleh O."/>
            <person name="Blanc G."/>
            <person name="Decker E.L."/>
            <person name="van Gessel N."/>
            <person name="Grimwood J."/>
            <person name="Hayes R.D."/>
            <person name="Graham S.W."/>
            <person name="Gunter L.E."/>
            <person name="McDaniel S.F."/>
            <person name="Hoernstein S.N.W."/>
            <person name="Larsson A."/>
            <person name="Li F.W."/>
            <person name="Perroud P.F."/>
            <person name="Phillips J."/>
            <person name="Ranjan P."/>
            <person name="Rokshar D.S."/>
            <person name="Rothfels C.J."/>
            <person name="Schneider L."/>
            <person name="Shu S."/>
            <person name="Stevenson D.W."/>
            <person name="Thummler F."/>
            <person name="Tillich M."/>
            <person name="Villarreal Aguilar J.C."/>
            <person name="Widiez T."/>
            <person name="Wong G.K."/>
            <person name="Wymore A."/>
            <person name="Zhang Y."/>
            <person name="Zimmer A.D."/>
            <person name="Quatrano R.S."/>
            <person name="Mayer K.F.X."/>
            <person name="Goodstein D."/>
            <person name="Casacuberta J.M."/>
            <person name="Vandepoele K."/>
            <person name="Reski R."/>
            <person name="Cuming A.C."/>
            <person name="Tuskan G.A."/>
            <person name="Maumus F."/>
            <person name="Salse J."/>
            <person name="Schmutz J."/>
            <person name="Rensing S.A."/>
        </authorList>
    </citation>
    <scope>NUCLEOTIDE SEQUENCE [LARGE SCALE GENOMIC DNA]</scope>
    <source>
        <strain evidence="3 4">cv. Gransden 2004</strain>
    </source>
</reference>
<dbReference type="PANTHER" id="PTHR34462:SF1">
    <property type="entry name" value="OS05G0587400 PROTEIN"/>
    <property type="match status" value="1"/>
</dbReference>
<feature type="region of interest" description="Disordered" evidence="2">
    <location>
        <begin position="701"/>
        <end position="728"/>
    </location>
</feature>
<evidence type="ECO:0000313" key="3">
    <source>
        <dbReference type="EnsemblPlants" id="Pp3c24_15840V3.3"/>
    </source>
</evidence>
<feature type="compositionally biased region" description="Polar residues" evidence="2">
    <location>
        <begin position="716"/>
        <end position="728"/>
    </location>
</feature>
<dbReference type="Gramene" id="Pp3c24_15840V3.5">
    <property type="protein sequence ID" value="Pp3c24_15840V3.5"/>
    <property type="gene ID" value="Pp3c24_15840"/>
</dbReference>
<keyword evidence="4" id="KW-1185">Reference proteome</keyword>
<proteinExistence type="predicted"/>
<dbReference type="GeneID" id="112276586"/>
<protein>
    <submittedName>
        <fullName evidence="3">Uncharacterized protein</fullName>
    </submittedName>
</protein>
<dbReference type="RefSeq" id="XP_024363774.1">
    <property type="nucleotide sequence ID" value="XM_024508006.2"/>
</dbReference>
<dbReference type="EnsemblPlants" id="Pp3c24_15840V3.3">
    <property type="protein sequence ID" value="Pp3c24_15840V3.3"/>
    <property type="gene ID" value="Pp3c24_15840"/>
</dbReference>
<feature type="compositionally biased region" description="Polar residues" evidence="2">
    <location>
        <begin position="66"/>
        <end position="82"/>
    </location>
</feature>
<accession>A0A7I4CRM5</accession>
<evidence type="ECO:0000256" key="2">
    <source>
        <dbReference type="SAM" id="MobiDB-lite"/>
    </source>
</evidence>
<dbReference type="EMBL" id="ABEU02000024">
    <property type="status" value="NOT_ANNOTATED_CDS"/>
    <property type="molecule type" value="Genomic_DNA"/>
</dbReference>
<dbReference type="EnsemblPlants" id="Pp3c24_15840V3.5">
    <property type="protein sequence ID" value="Pp3c24_15840V3.5"/>
    <property type="gene ID" value="Pp3c24_15840"/>
</dbReference>
<feature type="compositionally biased region" description="Low complexity" evidence="2">
    <location>
        <begin position="895"/>
        <end position="909"/>
    </location>
</feature>
<gene>
    <name evidence="3" type="primary">LOC112276586</name>
</gene>
<dbReference type="Proteomes" id="UP000006727">
    <property type="component" value="Chromosome 24"/>
</dbReference>
<reference evidence="3 4" key="1">
    <citation type="journal article" date="2008" name="Science">
        <title>The Physcomitrella genome reveals evolutionary insights into the conquest of land by plants.</title>
        <authorList>
            <person name="Rensing S."/>
            <person name="Lang D."/>
            <person name="Zimmer A."/>
            <person name="Terry A."/>
            <person name="Salamov A."/>
            <person name="Shapiro H."/>
            <person name="Nishiyama T."/>
            <person name="Perroud P.-F."/>
            <person name="Lindquist E."/>
            <person name="Kamisugi Y."/>
            <person name="Tanahashi T."/>
            <person name="Sakakibara K."/>
            <person name="Fujita T."/>
            <person name="Oishi K."/>
            <person name="Shin-I T."/>
            <person name="Kuroki Y."/>
            <person name="Toyoda A."/>
            <person name="Suzuki Y."/>
            <person name="Hashimoto A."/>
            <person name="Yamaguchi K."/>
            <person name="Sugano A."/>
            <person name="Kohara Y."/>
            <person name="Fujiyama A."/>
            <person name="Anterola A."/>
            <person name="Aoki S."/>
            <person name="Ashton N."/>
            <person name="Barbazuk W.B."/>
            <person name="Barker E."/>
            <person name="Bennetzen J."/>
            <person name="Bezanilla M."/>
            <person name="Blankenship R."/>
            <person name="Cho S.H."/>
            <person name="Dutcher S."/>
            <person name="Estelle M."/>
            <person name="Fawcett J.A."/>
            <person name="Gundlach H."/>
            <person name="Hanada K."/>
            <person name="Heyl A."/>
            <person name="Hicks K.A."/>
            <person name="Hugh J."/>
            <person name="Lohr M."/>
            <person name="Mayer K."/>
            <person name="Melkozernov A."/>
            <person name="Murata T."/>
            <person name="Nelson D."/>
            <person name="Pils B."/>
            <person name="Prigge M."/>
            <person name="Reiss B."/>
            <person name="Renner T."/>
            <person name="Rombauts S."/>
            <person name="Rushton P."/>
            <person name="Sanderfoot A."/>
            <person name="Schween G."/>
            <person name="Shiu S.-H."/>
            <person name="Stueber K."/>
            <person name="Theodoulou F.L."/>
            <person name="Tu H."/>
            <person name="Van de Peer Y."/>
            <person name="Verrier P.J."/>
            <person name="Waters E."/>
            <person name="Wood A."/>
            <person name="Yang L."/>
            <person name="Cove D."/>
            <person name="Cuming A."/>
            <person name="Hasebe M."/>
            <person name="Lucas S."/>
            <person name="Mishler D.B."/>
            <person name="Reski R."/>
            <person name="Grigoriev I."/>
            <person name="Quatrano R.S."/>
            <person name="Boore J.L."/>
        </authorList>
    </citation>
    <scope>NUCLEOTIDE SEQUENCE [LARGE SCALE GENOMIC DNA]</scope>
    <source>
        <strain evidence="3 4">cv. Gransden 2004</strain>
    </source>
</reference>
<evidence type="ECO:0000313" key="4">
    <source>
        <dbReference type="Proteomes" id="UP000006727"/>
    </source>
</evidence>
<dbReference type="Gramene" id="Pp3c24_15840V3.3">
    <property type="protein sequence ID" value="Pp3c24_15840V3.3"/>
    <property type="gene ID" value="Pp3c24_15840"/>
</dbReference>
<dbReference type="RefSeq" id="XP_024363773.1">
    <property type="nucleotide sequence ID" value="XM_024508005.2"/>
</dbReference>
<feature type="region of interest" description="Disordered" evidence="2">
    <location>
        <begin position="895"/>
        <end position="920"/>
    </location>
</feature>